<protein>
    <submittedName>
        <fullName evidence="1">Uncharacterized protein</fullName>
    </submittedName>
</protein>
<proteinExistence type="predicted"/>
<evidence type="ECO:0000313" key="1">
    <source>
        <dbReference type="EMBL" id="USW54824.1"/>
    </source>
</evidence>
<dbReference type="EMBL" id="CP099423">
    <property type="protein sequence ID" value="USW54824.1"/>
    <property type="molecule type" value="Genomic_DNA"/>
</dbReference>
<accession>A0A9Q9ELX5</accession>
<dbReference type="AlphaFoldDB" id="A0A9Q9ELX5"/>
<gene>
    <name evidence="1" type="ORF">Slin15195_G081430</name>
</gene>
<name>A0A9Q9ELX5_9PEZI</name>
<organism evidence="1 2">
    <name type="scientific">Septoria linicola</name>
    <dbReference type="NCBI Taxonomy" id="215465"/>
    <lineage>
        <taxon>Eukaryota</taxon>
        <taxon>Fungi</taxon>
        <taxon>Dikarya</taxon>
        <taxon>Ascomycota</taxon>
        <taxon>Pezizomycotina</taxon>
        <taxon>Dothideomycetes</taxon>
        <taxon>Dothideomycetidae</taxon>
        <taxon>Mycosphaerellales</taxon>
        <taxon>Mycosphaerellaceae</taxon>
        <taxon>Septoria</taxon>
    </lineage>
</organism>
<sequence>MSPFTGAFARFPYVSALPPRQSRITLVAVWNDDYVPSYLRQFYYTIQKNADTVDLLLVNRLITPGKPCLDFKKAGIDITWGGNVKVICIDDKTWKQHFVDFMCSSDYGWACGTDEYQAVLNEFTKRRDAKNYEWRPFLGYAFRQHFANPDLPFWGWVDQDSSIGDFRRYPFNILSQVSLMTGRERFPAMMMAGQLTTFNFDDHEVGTAWKKFIGLRDPQDFIAHAKGEFPNSPEERYWSEGYLRSDPSSPGSNLSFVIYPGLHADDFFRGLWGVNRNLQAHILSGRDIITLDTTYSRSDIEAIIKLEREKPIDDTGGIGWTGGEDGSAYLLKDPKMSSEVAKALAVHNSPSRSTKSPPKLNTGLLTVETVLTDATCQADRSVRFIHQCIPAHPLSRTTPQIYRESIVRLKEQDSMKAFRRLERDDRPRGYERKLIRHHLQTLSHGDSYGKGWFELPPFDVTDDMVLRSNNDFVEVWKMGEEREKTLFFRAPKQKPIG</sequence>
<evidence type="ECO:0000313" key="2">
    <source>
        <dbReference type="Proteomes" id="UP001056384"/>
    </source>
</evidence>
<keyword evidence="2" id="KW-1185">Reference proteome</keyword>
<dbReference type="Proteomes" id="UP001056384">
    <property type="component" value="Chromosome 6"/>
</dbReference>
<reference evidence="1" key="1">
    <citation type="submission" date="2022-06" db="EMBL/GenBank/DDBJ databases">
        <title>Complete genome sequences of two strains of the flax pathogen Septoria linicola.</title>
        <authorList>
            <person name="Lapalu N."/>
            <person name="Simon A."/>
            <person name="Demenou B."/>
            <person name="Paumier D."/>
            <person name="Guillot M.-P."/>
            <person name="Gout L."/>
            <person name="Valade R."/>
        </authorList>
    </citation>
    <scope>NUCLEOTIDE SEQUENCE</scope>
    <source>
        <strain evidence="1">SE15195</strain>
    </source>
</reference>